<feature type="domain" description="CUB" evidence="5">
    <location>
        <begin position="309"/>
        <end position="425"/>
    </location>
</feature>
<dbReference type="PROSITE" id="PS01180">
    <property type="entry name" value="CUB"/>
    <property type="match status" value="8"/>
</dbReference>
<feature type="domain" description="CUB" evidence="5">
    <location>
        <begin position="578"/>
        <end position="685"/>
    </location>
</feature>
<dbReference type="SUPFAM" id="SSF49854">
    <property type="entry name" value="Spermadhesin, CUB domain"/>
    <property type="match status" value="8"/>
</dbReference>
<keyword evidence="1" id="KW-0677">Repeat</keyword>
<evidence type="ECO:0000256" key="3">
    <source>
        <dbReference type="PROSITE-ProRule" id="PRU00059"/>
    </source>
</evidence>
<feature type="domain" description="VWFA" evidence="6">
    <location>
        <begin position="1472"/>
        <end position="1659"/>
    </location>
</feature>
<feature type="domain" description="CUB" evidence="5">
    <location>
        <begin position="42"/>
        <end position="157"/>
    </location>
</feature>
<proteinExistence type="evidence at transcript level"/>
<protein>
    <submittedName>
        <fullName evidence="7">Cubilin-like</fullName>
    </submittedName>
</protein>
<dbReference type="CDD" id="cd00041">
    <property type="entry name" value="CUB"/>
    <property type="match status" value="8"/>
</dbReference>
<keyword evidence="2" id="KW-1015">Disulfide bond</keyword>
<gene>
    <name evidence="7" type="primary">Cubn-002</name>
</gene>
<evidence type="ECO:0000256" key="1">
    <source>
        <dbReference type="ARBA" id="ARBA00022737"/>
    </source>
</evidence>
<evidence type="ECO:0000259" key="5">
    <source>
        <dbReference type="PROSITE" id="PS01180"/>
    </source>
</evidence>
<dbReference type="SUPFAM" id="SSF53300">
    <property type="entry name" value="vWA-like"/>
    <property type="match status" value="1"/>
</dbReference>
<dbReference type="EMBL" id="LR784246">
    <property type="protein sequence ID" value="CAB3234598.1"/>
    <property type="molecule type" value="mRNA"/>
</dbReference>
<dbReference type="PANTHER" id="PTHR24251:SF30">
    <property type="entry name" value="MEMBRANE FRIZZLED-RELATED PROTEIN"/>
    <property type="match status" value="1"/>
</dbReference>
<dbReference type="Pfam" id="PF00092">
    <property type="entry name" value="VWA"/>
    <property type="match status" value="1"/>
</dbReference>
<organism evidence="7">
    <name type="scientific">Phallusia mammillata</name>
    <dbReference type="NCBI Taxonomy" id="59560"/>
    <lineage>
        <taxon>Eukaryota</taxon>
        <taxon>Metazoa</taxon>
        <taxon>Chordata</taxon>
        <taxon>Tunicata</taxon>
        <taxon>Ascidiacea</taxon>
        <taxon>Phlebobranchia</taxon>
        <taxon>Ascidiidae</taxon>
        <taxon>Phallusia</taxon>
    </lineage>
</organism>
<feature type="domain" description="CUB" evidence="5">
    <location>
        <begin position="827"/>
        <end position="933"/>
    </location>
</feature>
<dbReference type="InterPro" id="IPR036465">
    <property type="entry name" value="vWFA_dom_sf"/>
</dbReference>
<feature type="domain" description="CUB" evidence="5">
    <location>
        <begin position="450"/>
        <end position="561"/>
    </location>
</feature>
<dbReference type="InterPro" id="IPR002035">
    <property type="entry name" value="VWF_A"/>
</dbReference>
<evidence type="ECO:0000256" key="4">
    <source>
        <dbReference type="SAM" id="MobiDB-lite"/>
    </source>
</evidence>
<feature type="compositionally biased region" description="Polar residues" evidence="4">
    <location>
        <begin position="27"/>
        <end position="39"/>
    </location>
</feature>
<comment type="caution">
    <text evidence="3">Lacks conserved residue(s) required for the propagation of feature annotation.</text>
</comment>
<accession>A0A6F9DAU1</accession>
<evidence type="ECO:0000259" key="6">
    <source>
        <dbReference type="PROSITE" id="PS50234"/>
    </source>
</evidence>
<dbReference type="PROSITE" id="PS50234">
    <property type="entry name" value="VWFA"/>
    <property type="match status" value="1"/>
</dbReference>
<feature type="region of interest" description="Disordered" evidence="4">
    <location>
        <begin position="425"/>
        <end position="444"/>
    </location>
</feature>
<dbReference type="InterPro" id="IPR035914">
    <property type="entry name" value="Sperma_CUB_dom_sf"/>
</dbReference>
<feature type="domain" description="CUB" evidence="5">
    <location>
        <begin position="699"/>
        <end position="805"/>
    </location>
</feature>
<name>A0A6F9DAU1_9ASCI</name>
<dbReference type="Pfam" id="PF00431">
    <property type="entry name" value="CUB"/>
    <property type="match status" value="8"/>
</dbReference>
<dbReference type="SMART" id="SM00042">
    <property type="entry name" value="CUB"/>
    <property type="match status" value="8"/>
</dbReference>
<evidence type="ECO:0000313" key="7">
    <source>
        <dbReference type="EMBL" id="CAB3234598.1"/>
    </source>
</evidence>
<feature type="compositionally biased region" description="Polar residues" evidence="4">
    <location>
        <begin position="425"/>
        <end position="442"/>
    </location>
</feature>
<feature type="compositionally biased region" description="Low complexity" evidence="4">
    <location>
        <begin position="1"/>
        <end position="26"/>
    </location>
</feature>
<reference evidence="7" key="1">
    <citation type="submission" date="2020-04" db="EMBL/GenBank/DDBJ databases">
        <authorList>
            <person name="Neveu A P."/>
        </authorList>
    </citation>
    <scope>NUCLEOTIDE SEQUENCE</scope>
    <source>
        <tissue evidence="7">Whole embryo</tissue>
    </source>
</reference>
<dbReference type="Gene3D" id="3.40.50.410">
    <property type="entry name" value="von Willebrand factor, type A domain"/>
    <property type="match status" value="1"/>
</dbReference>
<feature type="domain" description="CUB" evidence="5">
    <location>
        <begin position="1076"/>
        <end position="1185"/>
    </location>
</feature>
<feature type="domain" description="CUB" evidence="5">
    <location>
        <begin position="957"/>
        <end position="1066"/>
    </location>
</feature>
<feature type="region of interest" description="Disordered" evidence="4">
    <location>
        <begin position="1"/>
        <end position="39"/>
    </location>
</feature>
<dbReference type="PRINTS" id="PR00453">
    <property type="entry name" value="VWFADOMAIN"/>
</dbReference>
<dbReference type="PANTHER" id="PTHR24251">
    <property type="entry name" value="OVOCHYMASE-RELATED"/>
    <property type="match status" value="1"/>
</dbReference>
<evidence type="ECO:0000256" key="2">
    <source>
        <dbReference type="ARBA" id="ARBA00023157"/>
    </source>
</evidence>
<dbReference type="CDD" id="cd01450">
    <property type="entry name" value="vWFA_subfamily_ECM"/>
    <property type="match status" value="1"/>
</dbReference>
<sequence>MPSTTQTMTSSSQTMTSPTQTMTSPTVTKSGSSAQTPQVTVCQDSDVTVVPGNTVTMTSENYPNSYASSSDCWLVVTTIPGFLVQLHFDQFSTESCCDVLYIYDSDEKRVNARKFIDQMKGQQSNVTKYSRSNKIAIRFRSDGSFQYSGFNATISAVPSNGTSELETTTESVSTTKPSGGGLKCWLLQKVQAMGREVVNERRKIDCFEGSCLLLTANATMPFGPLGEVSSQVTMGMCVPTSTCQLGGCSSISTLGVAASLGLNITHCAASCCNTRLCNDVTTEAMTSTTQTMTSPMTITGPEEVTASFCSDYDVTITPGSPVVITSPNYPNNYVNSQNCWMVLTAPSQYKIQVNFTSFQTESCCDGVRLYNSNRTEDSELLIDELKGSVGRSQALQLSSSNYISLIFFSDSSLTDEGFTATVTAVSKETEQPTGVSPTSDSVSTRREDVCGFNTDVSFYPRTFTTPGYPTGYPSNRRCSWTLRAFRGYQVELTVYAGNTESCCDYMEIFDSHLSTIAPLARIQGLITRNRTYTSTSRHLTVTFISDPYVTNPGYAASFVLVPDTRSTEPTTTATTRSCDARLAATSETKFLESPNYPSPYNANSLCMVYLQAPEGTHIVIQVQEFITETCCDKLIFYDDGRQTATWAGSVARGTLYQSKTPTVTLRFTSDLGIQYRGFRISYTAVDDNSTSPSPTFLSCNSTTQASLSPQTIASPGWPGDYPSRQDCRWNIVGQDGFAIQFNFTQFNTEACCDYLEISSSGSQLNRFAGNTDNTIEQYDVTNLQLLFHSDGSLEKSGFYGSFKLVPLVTTTTASETTSPQLHAFMECGNHAEASLTTKFFASPRWPYNYPANQDCSWTIGGRQSYFVRFNFQEFTTETCCDYLRISVDGTEVHKLFGTLSDQTFEVDATSIDILFHSDRSVQRSGFRGTFELVAKEEKPIPPTSATTQVVGIGNLTCGFVGRIENDPVGIASPNYPQNYPKDTFCTWTLIAPADHEIEFSLEEMDIEVCCDYVELFDGEDRRLITKLQSMSGDEMKFRTTTGMLVVNFTSDSTVTRPGFLASAYSVPAGNLSRNSCGFTSEATSSWQQLYSPMFPENYPSRAKCQWLIISPEPGSTIQIEITEISVETCCDTLQIFDGRHESSPLLHSPTQTPMNLTSSGNGVKLMFTSDNTLTKRGFAIRYKKIAPVSTTARTTRETTTQSTTVTVISTRSTTTASQPDNKCPNNDVPFLPGCTFREYYDKTWICSTLFLNDFPYGDINECRTNMNYYNHCVKESLLICSTGTKQTISFGLGTMGVAAEMMTQSIMNMTNVMSPTYDAFCSSDSRFLDELIENLTMSTSLGDASALPQNICNLTKLTQGLQQMMNFLPSVIRAKTDVEFCRSYKSMVDSMAQMYEGLCDFSYFARFSQPLGKFYNNIQKILDLTPELMRKSSDLPKCLALASIERSPVIPTISPTSFNTTDAQGCSSYNMDLMFLMDGSASISSPNFVIMIDFVKSVVGTIDLKNNKVGVIQYSHYQSSRPSNQQRYITTEISLGQFSSYSRFNAAMNQIQHHGYTTYTAAAIRKAIQVDLKSSDRFDSPCTKKIIVVITDGSASDPDMLQPIITAAKEIGVTFFAVGVGNARLSEIEIISGGVSDHTYFVQDFQSLKAQVPMIRDALHNLLSDEFGSGSAP</sequence>
<dbReference type="Gene3D" id="2.60.120.290">
    <property type="entry name" value="Spermadhesin, CUB domain"/>
    <property type="match status" value="8"/>
</dbReference>
<dbReference type="SMART" id="SM00327">
    <property type="entry name" value="VWA"/>
    <property type="match status" value="1"/>
</dbReference>
<dbReference type="InterPro" id="IPR000859">
    <property type="entry name" value="CUB_dom"/>
</dbReference>